<dbReference type="InterPro" id="IPR019734">
    <property type="entry name" value="TPR_rpt"/>
</dbReference>
<dbReference type="RefSeq" id="WP_041878827.1">
    <property type="nucleotide sequence ID" value="NZ_CP157278.1"/>
</dbReference>
<keyword evidence="1" id="KW-0677">Repeat</keyword>
<dbReference type="Pfam" id="PF00144">
    <property type="entry name" value="Beta-lactamase"/>
    <property type="match status" value="1"/>
</dbReference>
<protein>
    <submittedName>
        <fullName evidence="6">Beta-lactamase</fullName>
    </submittedName>
</protein>
<dbReference type="InterPro" id="IPR013105">
    <property type="entry name" value="TPR_2"/>
</dbReference>
<dbReference type="EMBL" id="JXRA01000017">
    <property type="protein sequence ID" value="KIO78306.1"/>
    <property type="molecule type" value="Genomic_DNA"/>
</dbReference>
<dbReference type="Gene3D" id="1.25.40.10">
    <property type="entry name" value="Tetratricopeptide repeat domain"/>
    <property type="match status" value="1"/>
</dbReference>
<dbReference type="SUPFAM" id="SSF48452">
    <property type="entry name" value="TPR-like"/>
    <property type="match status" value="1"/>
</dbReference>
<feature type="repeat" description="TPR" evidence="3">
    <location>
        <begin position="420"/>
        <end position="453"/>
    </location>
</feature>
<dbReference type="PANTHER" id="PTHR46825:SF9">
    <property type="entry name" value="BETA-LACTAMASE-RELATED DOMAIN-CONTAINING PROTEIN"/>
    <property type="match status" value="1"/>
</dbReference>
<reference evidence="6 7" key="1">
    <citation type="submission" date="2015-01" db="EMBL/GenBank/DDBJ databases">
        <title>Draft genome sequence of Pedobacter sp. NL19 isolated from sludge of an effluent treatment pond in an abandoned uranium mine.</title>
        <authorList>
            <person name="Santos T."/>
            <person name="Caetano T."/>
            <person name="Covas C."/>
            <person name="Cruz A."/>
            <person name="Mendo S."/>
        </authorList>
    </citation>
    <scope>NUCLEOTIDE SEQUENCE [LARGE SCALE GENOMIC DNA]</scope>
    <source>
        <strain evidence="6 7">NL19</strain>
    </source>
</reference>
<evidence type="ECO:0000259" key="5">
    <source>
        <dbReference type="Pfam" id="PF00144"/>
    </source>
</evidence>
<dbReference type="PANTHER" id="PTHR46825">
    <property type="entry name" value="D-ALANYL-D-ALANINE-CARBOXYPEPTIDASE/ENDOPEPTIDASE AMPH"/>
    <property type="match status" value="1"/>
</dbReference>
<evidence type="ECO:0000313" key="6">
    <source>
        <dbReference type="EMBL" id="KIO78306.1"/>
    </source>
</evidence>
<keyword evidence="7" id="KW-1185">Reference proteome</keyword>
<comment type="caution">
    <text evidence="6">The sequence shown here is derived from an EMBL/GenBank/DDBJ whole genome shotgun (WGS) entry which is preliminary data.</text>
</comment>
<keyword evidence="2 3" id="KW-0802">TPR repeat</keyword>
<accession>A0A0D0GV85</accession>
<dbReference type="InterPro" id="IPR001466">
    <property type="entry name" value="Beta-lactam-related"/>
</dbReference>
<evidence type="ECO:0000256" key="4">
    <source>
        <dbReference type="SAM" id="SignalP"/>
    </source>
</evidence>
<feature type="signal peptide" evidence="4">
    <location>
        <begin position="1"/>
        <end position="26"/>
    </location>
</feature>
<dbReference type="InterPro" id="IPR012338">
    <property type="entry name" value="Beta-lactam/transpept-like"/>
</dbReference>
<dbReference type="STRING" id="1503925.TH53_04680"/>
<dbReference type="InterPro" id="IPR011990">
    <property type="entry name" value="TPR-like_helical_dom_sf"/>
</dbReference>
<evidence type="ECO:0000256" key="1">
    <source>
        <dbReference type="ARBA" id="ARBA00022737"/>
    </source>
</evidence>
<dbReference type="SMART" id="SM00028">
    <property type="entry name" value="TPR"/>
    <property type="match status" value="2"/>
</dbReference>
<organism evidence="6 7">
    <name type="scientific">Pedobacter lusitanus</name>
    <dbReference type="NCBI Taxonomy" id="1503925"/>
    <lineage>
        <taxon>Bacteria</taxon>
        <taxon>Pseudomonadati</taxon>
        <taxon>Bacteroidota</taxon>
        <taxon>Sphingobacteriia</taxon>
        <taxon>Sphingobacteriales</taxon>
        <taxon>Sphingobacteriaceae</taxon>
        <taxon>Pedobacter</taxon>
    </lineage>
</organism>
<feature type="domain" description="Beta-lactamase-related" evidence="5">
    <location>
        <begin position="51"/>
        <end position="327"/>
    </location>
</feature>
<evidence type="ECO:0000256" key="2">
    <source>
        <dbReference type="ARBA" id="ARBA00022803"/>
    </source>
</evidence>
<dbReference type="InterPro" id="IPR050491">
    <property type="entry name" value="AmpC-like"/>
</dbReference>
<dbReference type="AlphaFoldDB" id="A0A0D0GV85"/>
<dbReference type="OrthoDB" id="9793489at2"/>
<sequence>MNSFKNNLISVLIFTFLFLSVQQSSAQNSKSVQIDSLLQNAHQLGLFNGCVLIAEHNKIIYKAAIGFTDASGKTKLTDHYRFHIGSIAKEFNAVGIMLLKEQGKLNLEDPVSKYIPELPAWASGIHIINLLQYTSGLPDVKWNRIKNNAENMEELKRTEKLDFEPGSQYAYNNNNIFLQRRIIERITGLSFKAFTEQYLLKPSGMKAAIVDPSDTDKLIARAYNNDKTEDDLTYPIDGWVAVTPDDFYKWAKAITDFKLINPASTRQILEAFGPGQQGGLGGGSMDGNKMITHKHDGTARNYQALLVSTIPKGRTVILMTNNQQNNLYAFNTSIQAILDNKPYAQIKKSVIKGYGKQLELMNGREVLSFFRKMRDEHNKEYDFDSEATLNEIGYNFLRKDKFEDAILVLICNTELFPESGNVFDSLGEAYYKQGNKNKALQNYKHSLELDSDNDGAKKMIAILEKSN</sequence>
<evidence type="ECO:0000313" key="7">
    <source>
        <dbReference type="Proteomes" id="UP000032049"/>
    </source>
</evidence>
<dbReference type="Gene3D" id="3.40.710.10">
    <property type="entry name" value="DD-peptidase/beta-lactamase superfamily"/>
    <property type="match status" value="1"/>
</dbReference>
<proteinExistence type="predicted"/>
<dbReference type="Proteomes" id="UP000032049">
    <property type="component" value="Unassembled WGS sequence"/>
</dbReference>
<dbReference type="Pfam" id="PF07719">
    <property type="entry name" value="TPR_2"/>
    <property type="match status" value="1"/>
</dbReference>
<dbReference type="PROSITE" id="PS50005">
    <property type="entry name" value="TPR"/>
    <property type="match status" value="1"/>
</dbReference>
<gene>
    <name evidence="6" type="ORF">TH53_04680</name>
</gene>
<keyword evidence="4" id="KW-0732">Signal</keyword>
<evidence type="ECO:0000256" key="3">
    <source>
        <dbReference type="PROSITE-ProRule" id="PRU00339"/>
    </source>
</evidence>
<feature type="chain" id="PRO_5002227845" evidence="4">
    <location>
        <begin position="27"/>
        <end position="467"/>
    </location>
</feature>
<name>A0A0D0GV85_9SPHI</name>
<dbReference type="SUPFAM" id="SSF56601">
    <property type="entry name" value="beta-lactamase/transpeptidase-like"/>
    <property type="match status" value="1"/>
</dbReference>